<dbReference type="PANTHER" id="PTHR28518:SF1">
    <property type="entry name" value="TRNA-SPLICING ENDONUCLEASE SUBUNIT SEN15"/>
    <property type="match status" value="1"/>
</dbReference>
<dbReference type="STRING" id="1051890.A0A3N4LMR2"/>
<evidence type="ECO:0000256" key="3">
    <source>
        <dbReference type="SAM" id="MobiDB-lite"/>
    </source>
</evidence>
<reference evidence="5 6" key="1">
    <citation type="journal article" date="2018" name="Nat. Ecol. Evol.">
        <title>Pezizomycetes genomes reveal the molecular basis of ectomycorrhizal truffle lifestyle.</title>
        <authorList>
            <person name="Murat C."/>
            <person name="Payen T."/>
            <person name="Noel B."/>
            <person name="Kuo A."/>
            <person name="Morin E."/>
            <person name="Chen J."/>
            <person name="Kohler A."/>
            <person name="Krizsan K."/>
            <person name="Balestrini R."/>
            <person name="Da Silva C."/>
            <person name="Montanini B."/>
            <person name="Hainaut M."/>
            <person name="Levati E."/>
            <person name="Barry K.W."/>
            <person name="Belfiori B."/>
            <person name="Cichocki N."/>
            <person name="Clum A."/>
            <person name="Dockter R.B."/>
            <person name="Fauchery L."/>
            <person name="Guy J."/>
            <person name="Iotti M."/>
            <person name="Le Tacon F."/>
            <person name="Lindquist E.A."/>
            <person name="Lipzen A."/>
            <person name="Malagnac F."/>
            <person name="Mello A."/>
            <person name="Molinier V."/>
            <person name="Miyauchi S."/>
            <person name="Poulain J."/>
            <person name="Riccioni C."/>
            <person name="Rubini A."/>
            <person name="Sitrit Y."/>
            <person name="Splivallo R."/>
            <person name="Traeger S."/>
            <person name="Wang M."/>
            <person name="Zifcakova L."/>
            <person name="Wipf D."/>
            <person name="Zambonelli A."/>
            <person name="Paolocci F."/>
            <person name="Nowrousian M."/>
            <person name="Ottonello S."/>
            <person name="Baldrian P."/>
            <person name="Spatafora J.W."/>
            <person name="Henrissat B."/>
            <person name="Nagy L.G."/>
            <person name="Aury J.M."/>
            <person name="Wincker P."/>
            <person name="Grigoriev I.V."/>
            <person name="Bonfante P."/>
            <person name="Martin F.M."/>
        </authorList>
    </citation>
    <scope>NUCLEOTIDE SEQUENCE [LARGE SCALE GENOMIC DNA]</scope>
    <source>
        <strain evidence="5 6">ATCC MYA-4762</strain>
    </source>
</reference>
<dbReference type="GO" id="GO:0003676">
    <property type="term" value="F:nucleic acid binding"/>
    <property type="evidence" value="ECO:0007669"/>
    <property type="project" value="InterPro"/>
</dbReference>
<proteinExistence type="inferred from homology"/>
<dbReference type="InterPro" id="IPR011856">
    <property type="entry name" value="tRNA_endonuc-like_dom_sf"/>
</dbReference>
<feature type="domain" description="tRNA-splicing endonuclease subunit Sen15" evidence="4">
    <location>
        <begin position="18"/>
        <end position="128"/>
    </location>
</feature>
<keyword evidence="6" id="KW-1185">Reference proteome</keyword>
<feature type="region of interest" description="Disordered" evidence="3">
    <location>
        <begin position="81"/>
        <end position="100"/>
    </location>
</feature>
<gene>
    <name evidence="5" type="ORF">L211DRAFT_785508</name>
</gene>
<protein>
    <recommendedName>
        <fullName evidence="4">tRNA-splicing endonuclease subunit Sen15 domain-containing protein</fullName>
    </recommendedName>
</protein>
<sequence length="128" mass="14277">MPNAASHPEHVLSLVSIVHKNLEHQADWSELSIHSTPNLPRPLISGVPSEAIYIDREWVLPVDLREKWTVRQWAEVFDSIPAEPPVPRSADDGPDDEPGGRLVMAMVSGDSTVVYYIVHDGIVKPRQN</sequence>
<evidence type="ECO:0000313" key="5">
    <source>
        <dbReference type="EMBL" id="RPB24120.1"/>
    </source>
</evidence>
<evidence type="ECO:0000256" key="1">
    <source>
        <dbReference type="ARBA" id="ARBA00006091"/>
    </source>
</evidence>
<comment type="similarity">
    <text evidence="1">Belongs to the SEN15 family.</text>
</comment>
<name>A0A3N4LMR2_9PEZI</name>
<evidence type="ECO:0000256" key="2">
    <source>
        <dbReference type="ARBA" id="ARBA00022694"/>
    </source>
</evidence>
<dbReference type="AlphaFoldDB" id="A0A3N4LMR2"/>
<accession>A0A3N4LMR2</accession>
<dbReference type="OrthoDB" id="10002170at2759"/>
<dbReference type="GO" id="GO:0000214">
    <property type="term" value="C:tRNA-intron endonuclease complex"/>
    <property type="evidence" value="ECO:0007669"/>
    <property type="project" value="InterPro"/>
</dbReference>
<evidence type="ECO:0000313" key="6">
    <source>
        <dbReference type="Proteomes" id="UP000267821"/>
    </source>
</evidence>
<dbReference type="Pfam" id="PF09631">
    <property type="entry name" value="Sen15"/>
    <property type="match status" value="1"/>
</dbReference>
<organism evidence="5 6">
    <name type="scientific">Terfezia boudieri ATCC MYA-4762</name>
    <dbReference type="NCBI Taxonomy" id="1051890"/>
    <lineage>
        <taxon>Eukaryota</taxon>
        <taxon>Fungi</taxon>
        <taxon>Dikarya</taxon>
        <taxon>Ascomycota</taxon>
        <taxon>Pezizomycotina</taxon>
        <taxon>Pezizomycetes</taxon>
        <taxon>Pezizales</taxon>
        <taxon>Pezizaceae</taxon>
        <taxon>Terfezia</taxon>
    </lineage>
</organism>
<dbReference type="InParanoid" id="A0A3N4LMR2"/>
<dbReference type="Proteomes" id="UP000267821">
    <property type="component" value="Unassembled WGS sequence"/>
</dbReference>
<dbReference type="InterPro" id="IPR036167">
    <property type="entry name" value="tRNA_intron_Endo_cat-like_sf"/>
</dbReference>
<dbReference type="PANTHER" id="PTHR28518">
    <property type="entry name" value="TRNA-SPLICING ENDONUCLEASE SUBUNIT SEN15"/>
    <property type="match status" value="1"/>
</dbReference>
<dbReference type="EMBL" id="ML121543">
    <property type="protein sequence ID" value="RPB24120.1"/>
    <property type="molecule type" value="Genomic_DNA"/>
</dbReference>
<dbReference type="InterPro" id="IPR018593">
    <property type="entry name" value="tRNA-endonuc_su_Sen15"/>
</dbReference>
<keyword evidence="2" id="KW-0819">tRNA processing</keyword>
<dbReference type="Gene3D" id="3.40.1350.10">
    <property type="match status" value="1"/>
</dbReference>
<evidence type="ECO:0000259" key="4">
    <source>
        <dbReference type="Pfam" id="PF09631"/>
    </source>
</evidence>
<dbReference type="GO" id="GO:0000379">
    <property type="term" value="P:tRNA-type intron splice site recognition and cleavage"/>
    <property type="evidence" value="ECO:0007669"/>
    <property type="project" value="InterPro"/>
</dbReference>
<dbReference type="InterPro" id="IPR042777">
    <property type="entry name" value="Sen15_fungi"/>
</dbReference>
<dbReference type="SUPFAM" id="SSF53032">
    <property type="entry name" value="tRNA-intron endonuclease catalytic domain-like"/>
    <property type="match status" value="1"/>
</dbReference>
<dbReference type="GO" id="GO:0000213">
    <property type="term" value="F:tRNA-intron lyase activity"/>
    <property type="evidence" value="ECO:0007669"/>
    <property type="project" value="TreeGrafter"/>
</dbReference>